<dbReference type="GO" id="GO:0004764">
    <property type="term" value="F:shikimate 3-dehydrogenase (NADP+) activity"/>
    <property type="evidence" value="ECO:0007669"/>
    <property type="project" value="UniProtKB-UniRule"/>
</dbReference>
<evidence type="ECO:0000259" key="11">
    <source>
        <dbReference type="Pfam" id="PF01488"/>
    </source>
</evidence>
<comment type="subunit">
    <text evidence="10">Homodimer.</text>
</comment>
<dbReference type="Pfam" id="PF08501">
    <property type="entry name" value="Shikimate_dh_N"/>
    <property type="match status" value="1"/>
</dbReference>
<dbReference type="InterPro" id="IPR013708">
    <property type="entry name" value="Shikimate_DH-bd_N"/>
</dbReference>
<evidence type="ECO:0000256" key="9">
    <source>
        <dbReference type="ARBA" id="ARBA00060613"/>
    </source>
</evidence>
<feature type="binding site" evidence="10">
    <location>
        <begin position="131"/>
        <end position="135"/>
    </location>
    <ligand>
        <name>NADP(+)</name>
        <dbReference type="ChEBI" id="CHEBI:58349"/>
    </ligand>
</feature>
<sequence>MNEHALPTYVGLMGWPVAHSRSPAMHNAAFRALGLNWHYLLLPVAPDDVGDAVRGIRALRFAGCNITVPHKQAVVPFLDEMTPTAHTVGAVNTIINRDGRLIGENTDATGFLRALREAGVDPTGQCALVVGAGGAARAVVYALLQAGATVWLTNRTQARAEALAETMQAVGRGVSRVLPFEREAVQTALEAATLLVNATSVGMHPHTNAVPLPDGVRLLPHLTVNDLVYVPRQTRLLRLAAEVGARTIDGVGMLLHQGAAAFELWTGQAAPLDVMRSALEATLANG</sequence>
<dbReference type="InterPro" id="IPR006151">
    <property type="entry name" value="Shikm_DH/Glu-tRNA_Rdtase"/>
</dbReference>
<comment type="catalytic activity">
    <reaction evidence="6 10">
        <text>shikimate + NADP(+) = 3-dehydroshikimate + NADPH + H(+)</text>
        <dbReference type="Rhea" id="RHEA:17737"/>
        <dbReference type="ChEBI" id="CHEBI:15378"/>
        <dbReference type="ChEBI" id="CHEBI:16630"/>
        <dbReference type="ChEBI" id="CHEBI:36208"/>
        <dbReference type="ChEBI" id="CHEBI:57783"/>
        <dbReference type="ChEBI" id="CHEBI:58349"/>
        <dbReference type="EC" id="1.1.1.25"/>
    </reaction>
</comment>
<dbReference type="InterPro" id="IPR022893">
    <property type="entry name" value="Shikimate_DH_fam"/>
</dbReference>
<dbReference type="GO" id="GO:0009423">
    <property type="term" value="P:chorismate biosynthetic process"/>
    <property type="evidence" value="ECO:0007669"/>
    <property type="project" value="UniProtKB-UniRule"/>
</dbReference>
<dbReference type="Pfam" id="PF18317">
    <property type="entry name" value="SDH_C"/>
    <property type="match status" value="1"/>
</dbReference>
<evidence type="ECO:0000256" key="8">
    <source>
        <dbReference type="ARBA" id="ARBA00052329"/>
    </source>
</evidence>
<name>A0A0M9UBV9_9CHLR</name>
<reference evidence="15 17" key="2">
    <citation type="submission" date="2015-07" db="EMBL/GenBank/DDBJ databases">
        <title>Whole genome sequence of Ardenticatena maritima DSM 23922.</title>
        <authorList>
            <person name="Hemp J."/>
            <person name="Ward L.M."/>
            <person name="Pace L.A."/>
            <person name="Fischer W.W."/>
        </authorList>
    </citation>
    <scope>NUCLEOTIDE SEQUENCE [LARGE SCALE GENOMIC DNA]</scope>
    <source>
        <strain evidence="15 17">110S</strain>
    </source>
</reference>
<dbReference type="EMBL" id="LGKN01000009">
    <property type="protein sequence ID" value="KPL86447.1"/>
    <property type="molecule type" value="Genomic_DNA"/>
</dbReference>
<dbReference type="FunCoup" id="A0A0M9UBV9">
    <property type="interactions" value="408"/>
</dbReference>
<organism evidence="14 16">
    <name type="scientific">Ardenticatena maritima</name>
    <dbReference type="NCBI Taxonomy" id="872965"/>
    <lineage>
        <taxon>Bacteria</taxon>
        <taxon>Bacillati</taxon>
        <taxon>Chloroflexota</taxon>
        <taxon>Ardenticatenia</taxon>
        <taxon>Ardenticatenales</taxon>
        <taxon>Ardenticatenaceae</taxon>
        <taxon>Ardenticatena</taxon>
    </lineage>
</organism>
<keyword evidence="16" id="KW-1185">Reference proteome</keyword>
<comment type="caution">
    <text evidence="10">Lacks conserved residue(s) required for the propagation of feature annotation.</text>
</comment>
<evidence type="ECO:0000256" key="3">
    <source>
        <dbReference type="ARBA" id="ARBA00022857"/>
    </source>
</evidence>
<feature type="binding site" evidence="10">
    <location>
        <position position="227"/>
    </location>
    <ligand>
        <name>NADP(+)</name>
        <dbReference type="ChEBI" id="CHEBI:58349"/>
    </ligand>
</feature>
<dbReference type="InterPro" id="IPR046346">
    <property type="entry name" value="Aminoacid_DH-like_N_sf"/>
</dbReference>
<dbReference type="PATRIC" id="fig|872965.6.peg.2496"/>
<evidence type="ECO:0000256" key="2">
    <source>
        <dbReference type="ARBA" id="ARBA00022605"/>
    </source>
</evidence>
<dbReference type="PANTHER" id="PTHR21089:SF1">
    <property type="entry name" value="BIFUNCTIONAL 3-DEHYDROQUINATE DEHYDRATASE_SHIKIMATE DEHYDROGENASE, CHLOROPLASTIC"/>
    <property type="match status" value="1"/>
</dbReference>
<feature type="binding site" evidence="10">
    <location>
        <position position="250"/>
    </location>
    <ligand>
        <name>NADP(+)</name>
        <dbReference type="ChEBI" id="CHEBI:58349"/>
    </ligand>
</feature>
<accession>A0A0M9UBV9</accession>
<dbReference type="GO" id="GO:0019632">
    <property type="term" value="P:shikimate metabolic process"/>
    <property type="evidence" value="ECO:0007669"/>
    <property type="project" value="InterPro"/>
</dbReference>
<comment type="catalytic activity">
    <reaction evidence="7">
        <text>L-quinate + NAD(+) = 3-dehydroquinate + NADH + H(+)</text>
        <dbReference type="Rhea" id="RHEA:22364"/>
        <dbReference type="ChEBI" id="CHEBI:15378"/>
        <dbReference type="ChEBI" id="CHEBI:29751"/>
        <dbReference type="ChEBI" id="CHEBI:32364"/>
        <dbReference type="ChEBI" id="CHEBI:57540"/>
        <dbReference type="ChEBI" id="CHEBI:57945"/>
        <dbReference type="EC" id="1.1.1.24"/>
    </reaction>
</comment>
<evidence type="ECO:0000256" key="5">
    <source>
        <dbReference type="ARBA" id="ARBA00023141"/>
    </source>
</evidence>
<dbReference type="SUPFAM" id="SSF51735">
    <property type="entry name" value="NAD(P)-binding Rossmann-fold domains"/>
    <property type="match status" value="1"/>
</dbReference>
<dbReference type="Proteomes" id="UP000050502">
    <property type="component" value="Unassembled WGS sequence"/>
</dbReference>
<dbReference type="CDD" id="cd01065">
    <property type="entry name" value="NAD_bind_Shikimate_DH"/>
    <property type="match status" value="1"/>
</dbReference>
<keyword evidence="5 10" id="KW-0057">Aromatic amino acid biosynthesis</keyword>
<dbReference type="SUPFAM" id="SSF53223">
    <property type="entry name" value="Aminoacid dehydrogenase-like, N-terminal domain"/>
    <property type="match status" value="1"/>
</dbReference>
<feature type="binding site" evidence="10">
    <location>
        <position position="107"/>
    </location>
    <ligand>
        <name>shikimate</name>
        <dbReference type="ChEBI" id="CHEBI:36208"/>
    </ligand>
</feature>
<evidence type="ECO:0000256" key="1">
    <source>
        <dbReference type="ARBA" id="ARBA00004871"/>
    </source>
</evidence>
<comment type="pathway">
    <text evidence="9">Aromatic compound metabolism; 3,4-dihydroxybenzoate biosynthesis; 3-dehydroquinate from D-quinate (NAD(+) route).</text>
</comment>
<evidence type="ECO:0000256" key="7">
    <source>
        <dbReference type="ARBA" id="ARBA00051639"/>
    </source>
</evidence>
<dbReference type="GO" id="GO:0009073">
    <property type="term" value="P:aromatic amino acid family biosynthetic process"/>
    <property type="evidence" value="ECO:0007669"/>
    <property type="project" value="UniProtKB-KW"/>
</dbReference>
<feature type="binding site" evidence="10">
    <location>
        <position position="67"/>
    </location>
    <ligand>
        <name>shikimate</name>
        <dbReference type="ChEBI" id="CHEBI:36208"/>
    </ligand>
</feature>
<evidence type="ECO:0000256" key="4">
    <source>
        <dbReference type="ARBA" id="ARBA00023002"/>
    </source>
</evidence>
<dbReference type="HAMAP" id="MF_00222">
    <property type="entry name" value="Shikimate_DH_AroE"/>
    <property type="match status" value="1"/>
</dbReference>
<feature type="active site" description="Proton acceptor" evidence="10">
    <location>
        <position position="71"/>
    </location>
</feature>
<feature type="binding site" evidence="10">
    <location>
        <begin position="20"/>
        <end position="22"/>
    </location>
    <ligand>
        <name>shikimate</name>
        <dbReference type="ChEBI" id="CHEBI:36208"/>
    </ligand>
</feature>
<protein>
    <recommendedName>
        <fullName evidence="10">Shikimate dehydrogenase (NADP(+))</fullName>
        <shortName evidence="10">SDH</shortName>
        <ecNumber evidence="10">1.1.1.25</ecNumber>
    </recommendedName>
</protein>
<dbReference type="Gene3D" id="3.40.50.720">
    <property type="entry name" value="NAD(P)-binding Rossmann-like Domain"/>
    <property type="match status" value="1"/>
</dbReference>
<dbReference type="GO" id="GO:0008652">
    <property type="term" value="P:amino acid biosynthetic process"/>
    <property type="evidence" value="ECO:0007669"/>
    <property type="project" value="UniProtKB-KW"/>
</dbReference>
<dbReference type="InParanoid" id="A0A0M9UBV9"/>
<evidence type="ECO:0000313" key="15">
    <source>
        <dbReference type="EMBL" id="KPL86447.1"/>
    </source>
</evidence>
<dbReference type="AlphaFoldDB" id="A0A0M9UBV9"/>
<comment type="pathway">
    <text evidence="1 10">Metabolic intermediate biosynthesis; chorismate biosynthesis; chorismate from D-erythrose 4-phosphate and phosphoenolpyruvate: step 4/7.</text>
</comment>
<reference evidence="14 16" key="1">
    <citation type="journal article" date="2015" name="Genome Announc.">
        <title>Draft Genome Sequence of a Heterotrophic Facultative Anaerobic Thermophilic Bacterium, Ardenticatena maritima Strain 110ST.</title>
        <authorList>
            <person name="Kawaichi S."/>
            <person name="Yoshida T."/>
            <person name="Sako Y."/>
            <person name="Nakamura R."/>
        </authorList>
    </citation>
    <scope>NUCLEOTIDE SEQUENCE [LARGE SCALE GENOMIC DNA]</scope>
    <source>
        <strain evidence="14 16">110S</strain>
    </source>
</reference>
<feature type="domain" description="Shikimate dehydrogenase substrate binding N-terminal" evidence="12">
    <location>
        <begin position="12"/>
        <end position="94"/>
    </location>
</feature>
<dbReference type="EMBL" id="BBZA01000038">
    <property type="protein sequence ID" value="GAP62274.1"/>
    <property type="molecule type" value="Genomic_DNA"/>
</dbReference>
<dbReference type="NCBIfam" id="TIGR00507">
    <property type="entry name" value="aroE"/>
    <property type="match status" value="1"/>
</dbReference>
<reference evidence="16" key="3">
    <citation type="submission" date="2015-08" db="EMBL/GenBank/DDBJ databases">
        <title>Draft Genome Sequence of a Heterotrophic Facultative Anaerobic Bacterium Ardenticatena maritima Strain 110S.</title>
        <authorList>
            <person name="Kawaichi S."/>
            <person name="Yoshida T."/>
            <person name="Sako Y."/>
            <person name="Nakamura R."/>
        </authorList>
    </citation>
    <scope>NUCLEOTIDE SEQUENCE [LARGE SCALE GENOMIC DNA]</scope>
    <source>
        <strain evidence="16">110S</strain>
    </source>
</reference>
<dbReference type="FunFam" id="3.40.50.720:FF:000086">
    <property type="entry name" value="Quinate/shikimate dehydrogenase"/>
    <property type="match status" value="1"/>
</dbReference>
<dbReference type="NCBIfam" id="NF001314">
    <property type="entry name" value="PRK00258.2-2"/>
    <property type="match status" value="1"/>
</dbReference>
<feature type="binding site" evidence="10">
    <location>
        <begin position="154"/>
        <end position="159"/>
    </location>
    <ligand>
        <name>NADP(+)</name>
        <dbReference type="ChEBI" id="CHEBI:58349"/>
    </ligand>
</feature>
<evidence type="ECO:0000259" key="12">
    <source>
        <dbReference type="Pfam" id="PF08501"/>
    </source>
</evidence>
<dbReference type="Pfam" id="PF01488">
    <property type="entry name" value="Shikimate_DH"/>
    <property type="match status" value="1"/>
</dbReference>
<dbReference type="NCBIfam" id="NF001319">
    <property type="entry name" value="PRK00258.3-3"/>
    <property type="match status" value="1"/>
</dbReference>
<dbReference type="InterPro" id="IPR041121">
    <property type="entry name" value="SDH_C"/>
</dbReference>
<dbReference type="OrthoDB" id="9792692at2"/>
<dbReference type="InterPro" id="IPR036291">
    <property type="entry name" value="NAD(P)-bd_dom_sf"/>
</dbReference>
<dbReference type="PANTHER" id="PTHR21089">
    <property type="entry name" value="SHIKIMATE DEHYDROGENASE"/>
    <property type="match status" value="1"/>
</dbReference>
<proteinExistence type="inferred from homology"/>
<feature type="binding site" evidence="10">
    <location>
        <position position="229"/>
    </location>
    <ligand>
        <name>shikimate</name>
        <dbReference type="ChEBI" id="CHEBI:36208"/>
    </ligand>
</feature>
<dbReference type="GO" id="GO:0050661">
    <property type="term" value="F:NADP binding"/>
    <property type="evidence" value="ECO:0007669"/>
    <property type="project" value="InterPro"/>
</dbReference>
<keyword evidence="3 10" id="KW-0521">NADP</keyword>
<dbReference type="GO" id="GO:0030266">
    <property type="term" value="F:quinate 3-dehydrogenase (NAD+) activity"/>
    <property type="evidence" value="ECO:0007669"/>
    <property type="project" value="UniProtKB-EC"/>
</dbReference>
<evidence type="ECO:0000259" key="13">
    <source>
        <dbReference type="Pfam" id="PF18317"/>
    </source>
</evidence>
<feature type="domain" description="SDH C-terminal" evidence="13">
    <location>
        <begin position="250"/>
        <end position="280"/>
    </location>
</feature>
<dbReference type="InterPro" id="IPR011342">
    <property type="entry name" value="Shikimate_DH"/>
</dbReference>
<dbReference type="RefSeq" id="WP_054492210.1">
    <property type="nucleotide sequence ID" value="NZ_BBZA01000038.1"/>
</dbReference>
<dbReference type="Gene3D" id="3.40.50.10860">
    <property type="entry name" value="Leucine Dehydrogenase, chain A, domain 1"/>
    <property type="match status" value="1"/>
</dbReference>
<evidence type="ECO:0000256" key="6">
    <source>
        <dbReference type="ARBA" id="ARBA00049442"/>
    </source>
</evidence>
<dbReference type="UniPathway" id="UPA00053">
    <property type="reaction ID" value="UER00087"/>
</dbReference>
<evidence type="ECO:0000313" key="16">
    <source>
        <dbReference type="Proteomes" id="UP000037784"/>
    </source>
</evidence>
<evidence type="ECO:0000256" key="10">
    <source>
        <dbReference type="HAMAP-Rule" id="MF_00222"/>
    </source>
</evidence>
<dbReference type="EC" id="1.1.1.25" evidence="10"/>
<dbReference type="Proteomes" id="UP000037784">
    <property type="component" value="Unassembled WGS sequence"/>
</dbReference>
<feature type="binding site" evidence="10">
    <location>
        <position position="92"/>
    </location>
    <ligand>
        <name>shikimate</name>
        <dbReference type="ChEBI" id="CHEBI:36208"/>
    </ligand>
</feature>
<feature type="binding site" evidence="10">
    <location>
        <position position="257"/>
    </location>
    <ligand>
        <name>shikimate</name>
        <dbReference type="ChEBI" id="CHEBI:36208"/>
    </ligand>
</feature>
<comment type="catalytic activity">
    <reaction evidence="8">
        <text>shikimate + NAD(+) = 3-dehydroshikimate + NADH + H(+)</text>
        <dbReference type="Rhea" id="RHEA:17741"/>
        <dbReference type="ChEBI" id="CHEBI:15378"/>
        <dbReference type="ChEBI" id="CHEBI:16630"/>
        <dbReference type="ChEBI" id="CHEBI:36208"/>
        <dbReference type="ChEBI" id="CHEBI:57540"/>
        <dbReference type="ChEBI" id="CHEBI:57945"/>
    </reaction>
</comment>
<feature type="domain" description="Quinate/shikimate 5-dehydrogenase/glutamyl-tRNA reductase" evidence="11">
    <location>
        <begin position="124"/>
        <end position="200"/>
    </location>
</feature>
<gene>
    <name evidence="10 14" type="primary">aroE</name>
    <name evidence="14" type="ORF">ARMA_0697</name>
    <name evidence="15" type="ORF">SE16_14250</name>
</gene>
<keyword evidence="4 10" id="KW-0560">Oxidoreductase</keyword>
<evidence type="ECO:0000313" key="14">
    <source>
        <dbReference type="EMBL" id="GAP62274.1"/>
    </source>
</evidence>
<comment type="similarity">
    <text evidence="10">Belongs to the shikimate dehydrogenase family.</text>
</comment>
<keyword evidence="2 10" id="KW-0028">Amino-acid biosynthesis</keyword>
<evidence type="ECO:0000313" key="17">
    <source>
        <dbReference type="Proteomes" id="UP000050502"/>
    </source>
</evidence>
<comment type="caution">
    <text evidence="14">The sequence shown here is derived from an EMBL/GenBank/DDBJ whole genome shotgun (WGS) entry which is preliminary data.</text>
</comment>
<dbReference type="STRING" id="872965.SE16_14250"/>
<comment type="function">
    <text evidence="10">Involved in the biosynthesis of the chorismate, which leads to the biosynthesis of aromatic amino acids. Catalyzes the reversible NADPH linked reduction of 3-dehydroshikimate (DHSA) to yield shikimate (SA).</text>
</comment>